<evidence type="ECO:0000313" key="11">
    <source>
        <dbReference type="EMBL" id="CAG5926682.1"/>
    </source>
</evidence>
<evidence type="ECO:0000256" key="6">
    <source>
        <dbReference type="ARBA" id="ARBA00022701"/>
    </source>
</evidence>
<keyword evidence="7" id="KW-0206">Cytoskeleton</keyword>
<dbReference type="GO" id="GO:0008017">
    <property type="term" value="F:microtubule binding"/>
    <property type="evidence" value="ECO:0007669"/>
    <property type="project" value="InterPro"/>
</dbReference>
<dbReference type="Pfam" id="PF15501">
    <property type="entry name" value="MDM1"/>
    <property type="match status" value="3"/>
</dbReference>
<evidence type="ECO:0000256" key="4">
    <source>
        <dbReference type="ARBA" id="ARBA00013508"/>
    </source>
</evidence>
<dbReference type="GO" id="GO:0005874">
    <property type="term" value="C:microtubule"/>
    <property type="evidence" value="ECO:0007669"/>
    <property type="project" value="UniProtKB-KW"/>
</dbReference>
<name>A0A8S4B7P0_9TELE</name>
<feature type="compositionally biased region" description="Low complexity" evidence="10">
    <location>
        <begin position="299"/>
        <end position="315"/>
    </location>
</feature>
<comment type="similarity">
    <text evidence="3">Belongs to the MDM1 family.</text>
</comment>
<dbReference type="InterPro" id="IPR029136">
    <property type="entry name" value="MDM1"/>
</dbReference>
<comment type="subcellular location">
    <subcellularLocation>
        <location evidence="1">Cytoplasm</location>
        <location evidence="1">Cytoskeleton</location>
        <location evidence="1">Microtubule organizing center</location>
        <location evidence="1">Centrosome</location>
        <location evidence="1">Centriole</location>
    </subcellularLocation>
    <subcellularLocation>
        <location evidence="2">Nucleus</location>
    </subcellularLocation>
</comment>
<reference evidence="11" key="1">
    <citation type="submission" date="2021-05" db="EMBL/GenBank/DDBJ databases">
        <authorList>
            <person name="Tigano A."/>
        </authorList>
    </citation>
    <scope>NUCLEOTIDE SEQUENCE</scope>
</reference>
<evidence type="ECO:0000256" key="1">
    <source>
        <dbReference type="ARBA" id="ARBA00004114"/>
    </source>
</evidence>
<evidence type="ECO:0000256" key="7">
    <source>
        <dbReference type="ARBA" id="ARBA00023212"/>
    </source>
</evidence>
<dbReference type="AlphaFoldDB" id="A0A8S4B7P0"/>
<evidence type="ECO:0000256" key="5">
    <source>
        <dbReference type="ARBA" id="ARBA00022490"/>
    </source>
</evidence>
<feature type="region of interest" description="Disordered" evidence="10">
    <location>
        <begin position="1"/>
        <end position="193"/>
    </location>
</feature>
<keyword evidence="8" id="KW-0539">Nucleus</keyword>
<accession>A0A8S4B7P0</accession>
<evidence type="ECO:0000256" key="3">
    <source>
        <dbReference type="ARBA" id="ARBA00010494"/>
    </source>
</evidence>
<evidence type="ECO:0000256" key="10">
    <source>
        <dbReference type="SAM" id="MobiDB-lite"/>
    </source>
</evidence>
<dbReference type="GO" id="GO:0046600">
    <property type="term" value="P:negative regulation of centriole replication"/>
    <property type="evidence" value="ECO:0007669"/>
    <property type="project" value="InterPro"/>
</dbReference>
<dbReference type="PANTHER" id="PTHR32078">
    <property type="entry name" value="NUCLEAR PROTEIN MDM1"/>
    <property type="match status" value="1"/>
</dbReference>
<evidence type="ECO:0000256" key="9">
    <source>
        <dbReference type="ARBA" id="ARBA00045771"/>
    </source>
</evidence>
<organism evidence="11 12">
    <name type="scientific">Menidia menidia</name>
    <name type="common">Atlantic silverside</name>
    <dbReference type="NCBI Taxonomy" id="238744"/>
    <lineage>
        <taxon>Eukaryota</taxon>
        <taxon>Metazoa</taxon>
        <taxon>Chordata</taxon>
        <taxon>Craniata</taxon>
        <taxon>Vertebrata</taxon>
        <taxon>Euteleostomi</taxon>
        <taxon>Actinopterygii</taxon>
        <taxon>Neopterygii</taxon>
        <taxon>Teleostei</taxon>
        <taxon>Neoteleostei</taxon>
        <taxon>Acanthomorphata</taxon>
        <taxon>Ovalentaria</taxon>
        <taxon>Atherinomorphae</taxon>
        <taxon>Atheriniformes</taxon>
        <taxon>Atherinopsidae</taxon>
        <taxon>Menidiinae</taxon>
        <taxon>Menidia</taxon>
    </lineage>
</organism>
<dbReference type="GO" id="GO:0005814">
    <property type="term" value="C:centriole"/>
    <property type="evidence" value="ECO:0007669"/>
    <property type="project" value="UniProtKB-SubCell"/>
</dbReference>
<protein>
    <recommendedName>
        <fullName evidence="4">Nuclear protein MDM1</fullName>
    </recommendedName>
</protein>
<dbReference type="OrthoDB" id="9999940at2759"/>
<evidence type="ECO:0000256" key="2">
    <source>
        <dbReference type="ARBA" id="ARBA00004123"/>
    </source>
</evidence>
<dbReference type="EMBL" id="CAJRST010011113">
    <property type="protein sequence ID" value="CAG5926682.1"/>
    <property type="molecule type" value="Genomic_DNA"/>
</dbReference>
<feature type="compositionally biased region" description="Pro residues" evidence="10">
    <location>
        <begin position="157"/>
        <end position="166"/>
    </location>
</feature>
<comment type="caution">
    <text evidence="11">The sequence shown here is derived from an EMBL/GenBank/DDBJ whole genome shotgun (WGS) entry which is preliminary data.</text>
</comment>
<feature type="compositionally biased region" description="Pro residues" evidence="10">
    <location>
        <begin position="139"/>
        <end position="148"/>
    </location>
</feature>
<evidence type="ECO:0000256" key="8">
    <source>
        <dbReference type="ARBA" id="ARBA00023242"/>
    </source>
</evidence>
<evidence type="ECO:0000313" key="12">
    <source>
        <dbReference type="Proteomes" id="UP000677803"/>
    </source>
</evidence>
<gene>
    <name evidence="11" type="ORF">MMEN_LOCUS11046</name>
</gene>
<comment type="function">
    <text evidence="9">Microtubule-binding protein that negatively regulates centriole duplication. Binds to and stabilizes microtubules.</text>
</comment>
<feature type="compositionally biased region" description="Polar residues" evidence="10">
    <location>
        <begin position="42"/>
        <end position="53"/>
    </location>
</feature>
<dbReference type="GO" id="GO:0005634">
    <property type="term" value="C:nucleus"/>
    <property type="evidence" value="ECO:0007669"/>
    <property type="project" value="UniProtKB-SubCell"/>
</dbReference>
<keyword evidence="12" id="KW-1185">Reference proteome</keyword>
<feature type="compositionally biased region" description="Acidic residues" evidence="10">
    <location>
        <begin position="406"/>
        <end position="418"/>
    </location>
</feature>
<sequence>MTVRFKSEYQKSYGVSRSRSVSPQRSAPLAGLRSDHMGESSPPHTAQRETNGSLKGWRVPVLGSAGISREPCLQRRRRPGSVGAAQPSSSLLFPPDVQQQAVAHLRAPPAASRNRSAHRTKPPVDPQQPTAAPATSRPPGEPETPTGPRPAADAGPPQEPVRPRPSQPENQSQPRTPDDGQRQPPTTKVDNVLLWKAGLRPEGHRSGGHRSEYHRQFGWKNPLSAGSPLLTAEQVMYSSNRAVPPFKTDPVSMETEYRRNFQGVIPPTGTRLRKHLEHQRAPLFHTQKTNRKRREELQRQAGRQRAQRAAAGSASPLRDTPPAPQGLRALRNLNGGGASPHIALQVGELRQKAQSYRHRAWGTNFSRVHLGQLLSDHNALGESSQTPRKPEGGAPTPPAEQPAAWGDEEEEEGTDDEEGRLPTPRLKTKPVQRTHLDLTTPATGGALLVGNLKSADDAPPNKQGGADTPPRPREAWAERAPNPTTPPPPPQPSGTKQPAAPPPPVLLPQHVIQGTLRHPDFQHNEEPAHHC</sequence>
<feature type="region of interest" description="Disordered" evidence="10">
    <location>
        <begin position="278"/>
        <end position="334"/>
    </location>
</feature>
<feature type="region of interest" description="Disordered" evidence="10">
    <location>
        <begin position="379"/>
        <end position="531"/>
    </location>
</feature>
<keyword evidence="6" id="KW-0493">Microtubule</keyword>
<dbReference type="Proteomes" id="UP000677803">
    <property type="component" value="Unassembled WGS sequence"/>
</dbReference>
<dbReference type="PANTHER" id="PTHR32078:SF1">
    <property type="entry name" value="NUCLEAR PROTEIN MDM1"/>
    <property type="match status" value="1"/>
</dbReference>
<feature type="compositionally biased region" description="Basic and acidic residues" evidence="10">
    <location>
        <begin position="517"/>
        <end position="531"/>
    </location>
</feature>
<proteinExistence type="inferred from homology"/>
<keyword evidence="5" id="KW-0963">Cytoplasm</keyword>
<feature type="compositionally biased region" description="Polar residues" evidence="10">
    <location>
        <begin position="86"/>
        <end position="101"/>
    </location>
</feature>
<feature type="compositionally biased region" description="Pro residues" evidence="10">
    <location>
        <begin position="483"/>
        <end position="492"/>
    </location>
</feature>